<evidence type="ECO:0000313" key="3">
    <source>
        <dbReference type="Proteomes" id="UP000663859"/>
    </source>
</evidence>
<dbReference type="AlphaFoldDB" id="A0A8J2BLZ5"/>
<sequence>MLEHQSGRGGRSRASLGGRERELLEKGGAARLTAGGRVVTRKKIFIGWRHAWMVFS</sequence>
<evidence type="ECO:0000313" key="2">
    <source>
        <dbReference type="EMBL" id="CAF0689199.1"/>
    </source>
</evidence>
<evidence type="ECO:0000256" key="1">
    <source>
        <dbReference type="SAM" id="MobiDB-lite"/>
    </source>
</evidence>
<comment type="caution">
    <text evidence="2">The sequence shown here is derived from an EMBL/GenBank/DDBJ whole genome shotgun (WGS) entry which is preliminary data.</text>
</comment>
<gene>
    <name evidence="2" type="ORF">MPNT_10143</name>
</gene>
<dbReference type="Proteomes" id="UP000663859">
    <property type="component" value="Unassembled WGS sequence"/>
</dbReference>
<reference evidence="2" key="1">
    <citation type="submission" date="2021-02" db="EMBL/GenBank/DDBJ databases">
        <authorList>
            <person name="Cremers G."/>
            <person name="Picone N."/>
        </authorList>
    </citation>
    <scope>NUCLEOTIDE SEQUENCE</scope>
    <source>
        <strain evidence="2">PQ17</strain>
    </source>
</reference>
<feature type="region of interest" description="Disordered" evidence="1">
    <location>
        <begin position="1"/>
        <end position="20"/>
    </location>
</feature>
<accession>A0A8J2BLZ5</accession>
<protein>
    <submittedName>
        <fullName evidence="2">Uncharacterized protein</fullName>
    </submittedName>
</protein>
<keyword evidence="3" id="KW-1185">Reference proteome</keyword>
<proteinExistence type="predicted"/>
<organism evidence="2 3">
    <name type="scientific">Candidatus Methylacidithermus pantelleriae</name>
    <dbReference type="NCBI Taxonomy" id="2744239"/>
    <lineage>
        <taxon>Bacteria</taxon>
        <taxon>Pseudomonadati</taxon>
        <taxon>Verrucomicrobiota</taxon>
        <taxon>Methylacidiphilae</taxon>
        <taxon>Methylacidiphilales</taxon>
        <taxon>Methylacidiphilaceae</taxon>
        <taxon>Candidatus Methylacidithermus</taxon>
    </lineage>
</organism>
<name>A0A8J2BLZ5_9BACT</name>
<dbReference type="EMBL" id="CAJNOB010000001">
    <property type="protein sequence ID" value="CAF0689199.1"/>
    <property type="molecule type" value="Genomic_DNA"/>
</dbReference>